<feature type="repeat" description="PPR" evidence="4">
    <location>
        <begin position="219"/>
        <end position="253"/>
    </location>
</feature>
<proteinExistence type="inferred from homology"/>
<dbReference type="FunFam" id="1.25.40.10:FF:000158">
    <property type="entry name" value="pentatricopeptide repeat-containing protein At2g33680"/>
    <property type="match status" value="1"/>
</dbReference>
<dbReference type="FunFam" id="1.25.40.10:FF:000073">
    <property type="entry name" value="Pentatricopeptide repeat-containing protein chloroplastic"/>
    <property type="match status" value="1"/>
</dbReference>
<organism evidence="7 8">
    <name type="scientific">Musa troglodytarum</name>
    <name type="common">fe'i banana</name>
    <dbReference type="NCBI Taxonomy" id="320322"/>
    <lineage>
        <taxon>Eukaryota</taxon>
        <taxon>Viridiplantae</taxon>
        <taxon>Streptophyta</taxon>
        <taxon>Embryophyta</taxon>
        <taxon>Tracheophyta</taxon>
        <taxon>Spermatophyta</taxon>
        <taxon>Magnoliopsida</taxon>
        <taxon>Liliopsida</taxon>
        <taxon>Zingiberales</taxon>
        <taxon>Musaceae</taxon>
        <taxon>Musa</taxon>
    </lineage>
</organism>
<dbReference type="InterPro" id="IPR037185">
    <property type="entry name" value="EmrE-like"/>
</dbReference>
<evidence type="ECO:0000313" key="7">
    <source>
        <dbReference type="EMBL" id="URD79883.1"/>
    </source>
</evidence>
<feature type="transmembrane region" description="Helical" evidence="5">
    <location>
        <begin position="862"/>
        <end position="883"/>
    </location>
</feature>
<evidence type="ECO:0000256" key="4">
    <source>
        <dbReference type="PROSITE-ProRule" id="PRU00708"/>
    </source>
</evidence>
<dbReference type="OrthoDB" id="1859199at2759"/>
<evidence type="ECO:0000256" key="2">
    <source>
        <dbReference type="ARBA" id="ARBA00007635"/>
    </source>
</evidence>
<comment type="subcellular location">
    <subcellularLocation>
        <location evidence="1">Membrane</location>
        <topology evidence="1">Multi-pass membrane protein</topology>
    </subcellularLocation>
</comment>
<feature type="transmembrane region" description="Helical" evidence="5">
    <location>
        <begin position="581"/>
        <end position="602"/>
    </location>
</feature>
<dbReference type="Pfam" id="PF01535">
    <property type="entry name" value="PPR"/>
    <property type="match status" value="2"/>
</dbReference>
<sequence>MNAIRENIAIVRLSKLTGCANLEPKVLTLCNLGRRREAIHSLLSDPPAPSLPSSAYSSLLQLCIDSGAKEDGVSLHVHLRSAGHTPDLHLSTKLIIFYAKFGELAAARRVFDDMPERSVVSWTALVSGCSRNGRAEEALEVFSNMRSSGLKGNQFTYGSALRACTSLGCIGSGQQVHGCIAKSRFQDDMFVQSALVDMHLKCGSVDEALRLFGRMNKRDVVAWNSIVGGCAVRGLGDDAFGAFCLMIRDGMRPDRFTYASVLRASGVLRSPIYVNQIHASIVKLGHGSHYVVSGSLIDAYAKCRSLRQAQLLYDSMVDRDLISCTALVSGYALDKSCSWKAFEIFRGINHMGMKIDDVMLSCILNVCANVPSLSFGRQIHAHMLKEHPDYDVALGNALIDMYAKSGELQDACHAFYEMRHKNVISWTSLITGYGKNGCGEGAITLFSKMEEDRVKPNDVTFLALLFACSHSGLISKGLEYFHLMVSKYQIVPRDEHYSCAVDLLARGGQLKEAYDLVCKMNVRPNASLWGAMLGKVFLCGCAGNQWRTLAWDDVNVCKGSCYKLDQLDKVHKWMERDTWRWVLGLIYILAVATIWIAASYIVQSVVDSGVSPFLITYICNSLFVVYIPIVEISRYVEDSNEKIFSWFKGKNNSAMQLSADLENVNLLVEGDHNAHPPVVSPTGMEFVSGAVSRSQDSESAFHSQSGIIFEQEPIMAIDDCSKQVDSKGRWTRTRVATVSLLICPFWFFAQLTFNLSLKYTTVTSNTILSSTSSLFTFFVALAFLGEKFTWLKLTSVLLCMGGTIIVSLTDSGSDISAIATNPLLGDVLALISAGLYAVYVTLIRTKLPDEKKGEGQASTAQFLGFVGLFNLLIFLPVAVFLNFTRLEPFHSLNWNQFGLIVGKGLLDNVLSDYLWVKATHLTTTTVATAGLTIQVPIAAVVDTLTSHAPHLMDYIGAVAVMIGFAGINIPSDDSPGTRAIPKEVVDDGHLELASDGGTIDAR</sequence>
<evidence type="ECO:0000256" key="5">
    <source>
        <dbReference type="SAM" id="Phobius"/>
    </source>
</evidence>
<dbReference type="Pfam" id="PF00892">
    <property type="entry name" value="EamA"/>
    <property type="match status" value="1"/>
</dbReference>
<dbReference type="PANTHER" id="PTHR47926:SF417">
    <property type="entry name" value="PENTACOTRIPEPTIDE-REPEAT REGION OF PRORP DOMAIN-CONTAINING PROTEIN"/>
    <property type="match status" value="1"/>
</dbReference>
<feature type="repeat" description="PPR" evidence="4">
    <location>
        <begin position="118"/>
        <end position="152"/>
    </location>
</feature>
<feature type="repeat" description="PPR" evidence="4">
    <location>
        <begin position="422"/>
        <end position="456"/>
    </location>
</feature>
<dbReference type="InterPro" id="IPR011990">
    <property type="entry name" value="TPR-like_helical_dom_sf"/>
</dbReference>
<dbReference type="AlphaFoldDB" id="A0A9E7EMN4"/>
<evidence type="ECO:0000259" key="6">
    <source>
        <dbReference type="Pfam" id="PF00892"/>
    </source>
</evidence>
<feature type="transmembrane region" description="Helical" evidence="5">
    <location>
        <begin position="735"/>
        <end position="753"/>
    </location>
</feature>
<dbReference type="SUPFAM" id="SSF103481">
    <property type="entry name" value="Multidrug resistance efflux transporter EmrE"/>
    <property type="match status" value="1"/>
</dbReference>
<evidence type="ECO:0000256" key="3">
    <source>
        <dbReference type="ARBA" id="ARBA00022737"/>
    </source>
</evidence>
<dbReference type="InterPro" id="IPR000620">
    <property type="entry name" value="EamA_dom"/>
</dbReference>
<dbReference type="Gene3D" id="1.25.40.10">
    <property type="entry name" value="Tetratricopeptide repeat domain"/>
    <property type="match status" value="4"/>
</dbReference>
<dbReference type="EMBL" id="CP097503">
    <property type="protein sequence ID" value="URD79883.1"/>
    <property type="molecule type" value="Genomic_DNA"/>
</dbReference>
<feature type="transmembrane region" description="Helical" evidence="5">
    <location>
        <begin position="790"/>
        <end position="808"/>
    </location>
</feature>
<keyword evidence="5" id="KW-0472">Membrane</keyword>
<keyword evidence="5" id="KW-1133">Transmembrane helix</keyword>
<reference evidence="7" key="1">
    <citation type="submission" date="2022-05" db="EMBL/GenBank/DDBJ databases">
        <title>The Musa troglodytarum L. genome provides insights into the mechanism of non-climacteric behaviour and enrichment of carotenoids.</title>
        <authorList>
            <person name="Wang J."/>
        </authorList>
    </citation>
    <scope>NUCLEOTIDE SEQUENCE</scope>
    <source>
        <tissue evidence="7">Leaf</tissue>
    </source>
</reference>
<dbReference type="Proteomes" id="UP001055439">
    <property type="component" value="Chromosome 10"/>
</dbReference>
<feature type="transmembrane region" description="Helical" evidence="5">
    <location>
        <begin position="614"/>
        <end position="632"/>
    </location>
</feature>
<dbReference type="PANTHER" id="PTHR47926">
    <property type="entry name" value="PENTATRICOPEPTIDE REPEAT-CONTAINING PROTEIN"/>
    <property type="match status" value="1"/>
</dbReference>
<keyword evidence="3" id="KW-0677">Repeat</keyword>
<dbReference type="InterPro" id="IPR046960">
    <property type="entry name" value="PPR_At4g14850-like_plant"/>
</dbReference>
<name>A0A9E7EMN4_9LILI</name>
<dbReference type="PROSITE" id="PS51375">
    <property type="entry name" value="PPR"/>
    <property type="match status" value="3"/>
</dbReference>
<dbReference type="GO" id="GO:0003723">
    <property type="term" value="F:RNA binding"/>
    <property type="evidence" value="ECO:0007669"/>
    <property type="project" value="InterPro"/>
</dbReference>
<protein>
    <submittedName>
        <fullName evidence="7">PPR repeat</fullName>
    </submittedName>
</protein>
<evidence type="ECO:0000313" key="8">
    <source>
        <dbReference type="Proteomes" id="UP001055439"/>
    </source>
</evidence>
<feature type="domain" description="EamA" evidence="6">
    <location>
        <begin position="737"/>
        <end position="807"/>
    </location>
</feature>
<keyword evidence="8" id="KW-1185">Reference proteome</keyword>
<gene>
    <name evidence="7" type="ORF">MUK42_05030</name>
</gene>
<feature type="transmembrane region" description="Helical" evidence="5">
    <location>
        <begin position="765"/>
        <end position="783"/>
    </location>
</feature>
<dbReference type="InterPro" id="IPR002885">
    <property type="entry name" value="PPR_rpt"/>
</dbReference>
<dbReference type="Pfam" id="PF13041">
    <property type="entry name" value="PPR_2"/>
    <property type="match status" value="3"/>
</dbReference>
<dbReference type="GO" id="GO:0099402">
    <property type="term" value="P:plant organ development"/>
    <property type="evidence" value="ECO:0007669"/>
    <property type="project" value="UniProtKB-ARBA"/>
</dbReference>
<dbReference type="FunFam" id="1.25.40.10:FF:000381">
    <property type="entry name" value="Pentatricopeptide repeat-containing protein"/>
    <property type="match status" value="1"/>
</dbReference>
<dbReference type="GO" id="GO:0016020">
    <property type="term" value="C:membrane"/>
    <property type="evidence" value="ECO:0007669"/>
    <property type="project" value="InterPro"/>
</dbReference>
<comment type="similarity">
    <text evidence="2">Belongs to the drug/metabolite transporter (DMT) superfamily. Plant drug/metabolite exporter (P-DME) (TC 2.A.7.4) family.</text>
</comment>
<dbReference type="NCBIfam" id="TIGR00756">
    <property type="entry name" value="PPR"/>
    <property type="match status" value="4"/>
</dbReference>
<evidence type="ECO:0000256" key="1">
    <source>
        <dbReference type="ARBA" id="ARBA00004141"/>
    </source>
</evidence>
<dbReference type="GO" id="GO:0009451">
    <property type="term" value="P:RNA modification"/>
    <property type="evidence" value="ECO:0007669"/>
    <property type="project" value="InterPro"/>
</dbReference>
<keyword evidence="5" id="KW-0812">Transmembrane</keyword>
<feature type="transmembrane region" description="Helical" evidence="5">
    <location>
        <begin position="823"/>
        <end position="842"/>
    </location>
</feature>
<accession>A0A9E7EMN4</accession>